<protein>
    <recommendedName>
        <fullName evidence="3">Phosphohexomutase</fullName>
    </recommendedName>
    <alternativeName>
        <fullName evidence="4">Phosphomannose isomerase</fullName>
    </alternativeName>
</protein>
<evidence type="ECO:0000256" key="3">
    <source>
        <dbReference type="ARBA" id="ARBA00029741"/>
    </source>
</evidence>
<dbReference type="Pfam" id="PF20511">
    <property type="entry name" value="PMI_typeI_cat"/>
    <property type="match status" value="1"/>
</dbReference>
<evidence type="ECO:0000259" key="8">
    <source>
        <dbReference type="Pfam" id="PF21621"/>
    </source>
</evidence>
<keyword evidence="9" id="KW-0413">Isomerase</keyword>
<reference evidence="9 10" key="1">
    <citation type="journal article" date="2019" name="Gut">
        <title>Antibiotics-induced monodominance of a novel gut bacterial order.</title>
        <authorList>
            <person name="Hildebrand F."/>
            <person name="Moitinho-Silva L."/>
            <person name="Blasche S."/>
            <person name="Jahn M.T."/>
            <person name="Gossmann T.I."/>
            <person name="Heuerta-Cepas J."/>
            <person name="Hercog R."/>
            <person name="Luetge M."/>
            <person name="Bahram M."/>
            <person name="Pryszlak A."/>
            <person name="Alves R.J."/>
            <person name="Waszak S.M."/>
            <person name="Zhu A."/>
            <person name="Ye L."/>
            <person name="Costea P.I."/>
            <person name="Aalvink S."/>
            <person name="Belzer C."/>
            <person name="Forslund S.K."/>
            <person name="Sunagawa S."/>
            <person name="Hentschel U."/>
            <person name="Merten C."/>
            <person name="Patil K.R."/>
            <person name="Benes V."/>
            <person name="Bork P."/>
        </authorList>
    </citation>
    <scope>NUCLEOTIDE SEQUENCE [LARGE SCALE GENOMIC DNA]</scope>
    <source>
        <strain evidence="9 10">HDS1380</strain>
    </source>
</reference>
<evidence type="ECO:0000256" key="6">
    <source>
        <dbReference type="PIRSR" id="PIRSR036894-2"/>
    </source>
</evidence>
<dbReference type="Pfam" id="PF21621">
    <property type="entry name" value="MPI_cupin_dom"/>
    <property type="match status" value="1"/>
</dbReference>
<dbReference type="InterPro" id="IPR014628">
    <property type="entry name" value="Man6P_isomerase_Firm_short"/>
</dbReference>
<dbReference type="Proteomes" id="UP000291269">
    <property type="component" value="Unassembled WGS sequence"/>
</dbReference>
<comment type="caution">
    <text evidence="9">The sequence shown here is derived from an EMBL/GenBank/DDBJ whole genome shotgun (WGS) entry which is preliminary data.</text>
</comment>
<feature type="binding site" evidence="5">
    <location>
        <position position="107"/>
    </location>
    <ligand>
        <name>Zn(2+)</name>
        <dbReference type="ChEBI" id="CHEBI:29105"/>
    </ligand>
</feature>
<organism evidence="9 10">
    <name type="scientific">Candidatus Borkfalkia ceftriaxoniphila</name>
    <dbReference type="NCBI Taxonomy" id="2508949"/>
    <lineage>
        <taxon>Bacteria</taxon>
        <taxon>Bacillati</taxon>
        <taxon>Bacillota</taxon>
        <taxon>Clostridia</taxon>
        <taxon>Christensenellales</taxon>
        <taxon>Christensenellaceae</taxon>
        <taxon>Candidatus Borkfalkia</taxon>
    </lineage>
</organism>
<dbReference type="InterPro" id="IPR046457">
    <property type="entry name" value="PMI_typeI_cat"/>
</dbReference>
<evidence type="ECO:0000256" key="5">
    <source>
        <dbReference type="PIRSR" id="PIRSR036894-1"/>
    </source>
</evidence>
<name>A0A4V1QVB4_9FIRM</name>
<comment type="cofactor">
    <cofactor evidence="5">
        <name>Zn(2+)</name>
        <dbReference type="ChEBI" id="CHEBI:29105"/>
    </cofactor>
    <text evidence="5">Binds 1 zinc ion per subunit.</text>
</comment>
<evidence type="ECO:0000313" key="10">
    <source>
        <dbReference type="Proteomes" id="UP000291269"/>
    </source>
</evidence>
<dbReference type="OrthoDB" id="9808275at2"/>
<dbReference type="PANTHER" id="PTHR42742">
    <property type="entry name" value="TRANSCRIPTIONAL REPRESSOR MPRA"/>
    <property type="match status" value="1"/>
</dbReference>
<dbReference type="SUPFAM" id="SSF51182">
    <property type="entry name" value="RmlC-like cupins"/>
    <property type="match status" value="1"/>
</dbReference>
<dbReference type="RefSeq" id="WP_129225391.1">
    <property type="nucleotide sequence ID" value="NZ_SDOZ01000002.1"/>
</dbReference>
<feature type="domain" description="Mannose-6-phosphate isomerase cupin" evidence="8">
    <location>
        <begin position="236"/>
        <end position="301"/>
    </location>
</feature>
<evidence type="ECO:0000256" key="2">
    <source>
        <dbReference type="ARBA" id="ARBA00022833"/>
    </source>
</evidence>
<dbReference type="EMBL" id="SDOZ01000002">
    <property type="protein sequence ID" value="RXZ62066.1"/>
    <property type="molecule type" value="Genomic_DNA"/>
</dbReference>
<proteinExistence type="predicted"/>
<dbReference type="GO" id="GO:0008270">
    <property type="term" value="F:zinc ion binding"/>
    <property type="evidence" value="ECO:0007669"/>
    <property type="project" value="InterPro"/>
</dbReference>
<dbReference type="GO" id="GO:0005975">
    <property type="term" value="P:carbohydrate metabolic process"/>
    <property type="evidence" value="ECO:0007669"/>
    <property type="project" value="InterPro"/>
</dbReference>
<dbReference type="InterPro" id="IPR051804">
    <property type="entry name" value="Carb_Metab_Reg_Kinase/Isom"/>
</dbReference>
<dbReference type="Gene3D" id="2.60.120.10">
    <property type="entry name" value="Jelly Rolls"/>
    <property type="match status" value="2"/>
</dbReference>
<sequence length="308" mass="34084">MGAYKTEPVLKDYLWGGHKLEKMFGRDNGGKKVSESWEISVHKDGESTCGGEKLSSIIARTENFIDKRNSPLPVLIKYIDAAQNLSVQVHPDDAYAREREGDNGKTEMWYILSAEEGAGIYCGFSRNITREEFRMKVREGTVEACLNFIPVRAGDCYLIEAGTVHAIGAGCVICEIQQNSNVTYRVYDYNRRGADGNLRELHVEKALDVIDFRPFADRTGSTAFGNVAGGRMRLLTRCPYFTCRELILDGTFSAKDENSFTAVNVLEGRGTISGTAFRAGDSFIVPCGDTLSLQGKAKMILTNQAEEI</sequence>
<feature type="domain" description="Phosphomannose isomerase type I catalytic" evidence="7">
    <location>
        <begin position="6"/>
        <end position="109"/>
    </location>
</feature>
<dbReference type="InterPro" id="IPR011051">
    <property type="entry name" value="RmlC_Cupin_sf"/>
</dbReference>
<dbReference type="GO" id="GO:0004476">
    <property type="term" value="F:mannose-6-phosphate isomerase activity"/>
    <property type="evidence" value="ECO:0007669"/>
    <property type="project" value="InterPro"/>
</dbReference>
<feature type="active site" evidence="6">
    <location>
        <position position="185"/>
    </location>
</feature>
<gene>
    <name evidence="9" type="ORF">ESZ91_06650</name>
</gene>
<evidence type="ECO:0000313" key="9">
    <source>
        <dbReference type="EMBL" id="RXZ62066.1"/>
    </source>
</evidence>
<evidence type="ECO:0000259" key="7">
    <source>
        <dbReference type="Pfam" id="PF20511"/>
    </source>
</evidence>
<accession>A0A4V1QVB4</accession>
<dbReference type="AlphaFoldDB" id="A0A4V1QVB4"/>
<dbReference type="InterPro" id="IPR049071">
    <property type="entry name" value="MPI_cupin_dom"/>
</dbReference>
<evidence type="ECO:0000256" key="1">
    <source>
        <dbReference type="ARBA" id="ARBA00022723"/>
    </source>
</evidence>
<keyword evidence="10" id="KW-1185">Reference proteome</keyword>
<evidence type="ECO:0000256" key="4">
    <source>
        <dbReference type="ARBA" id="ARBA00030762"/>
    </source>
</evidence>
<feature type="binding site" evidence="5">
    <location>
        <position position="90"/>
    </location>
    <ligand>
        <name>Zn(2+)</name>
        <dbReference type="ChEBI" id="CHEBI:29105"/>
    </ligand>
</feature>
<feature type="binding site" evidence="5">
    <location>
        <position position="165"/>
    </location>
    <ligand>
        <name>Zn(2+)</name>
        <dbReference type="ChEBI" id="CHEBI:29105"/>
    </ligand>
</feature>
<keyword evidence="1 5" id="KW-0479">Metal-binding</keyword>
<dbReference type="InterPro" id="IPR014710">
    <property type="entry name" value="RmlC-like_jellyroll"/>
</dbReference>
<dbReference type="PANTHER" id="PTHR42742:SF3">
    <property type="entry name" value="FRUCTOKINASE"/>
    <property type="match status" value="1"/>
</dbReference>
<keyword evidence="2 5" id="KW-0862">Zinc</keyword>
<dbReference type="PIRSF" id="PIRSF036894">
    <property type="entry name" value="PMI_Firm_short"/>
    <property type="match status" value="1"/>
</dbReference>
<dbReference type="CDD" id="cd07010">
    <property type="entry name" value="cupin_PMI_type_I_N_bac"/>
    <property type="match status" value="1"/>
</dbReference>